<keyword evidence="3" id="KW-1185">Reference proteome</keyword>
<evidence type="ECO:0000313" key="3">
    <source>
        <dbReference type="Proteomes" id="UP001500620"/>
    </source>
</evidence>
<dbReference type="Proteomes" id="UP001500620">
    <property type="component" value="Unassembled WGS sequence"/>
</dbReference>
<reference evidence="3" key="1">
    <citation type="journal article" date="2019" name="Int. J. Syst. Evol. Microbiol.">
        <title>The Global Catalogue of Microorganisms (GCM) 10K type strain sequencing project: providing services to taxonomists for standard genome sequencing and annotation.</title>
        <authorList>
            <consortium name="The Broad Institute Genomics Platform"/>
            <consortium name="The Broad Institute Genome Sequencing Center for Infectious Disease"/>
            <person name="Wu L."/>
            <person name="Ma J."/>
        </authorList>
    </citation>
    <scope>NUCLEOTIDE SEQUENCE [LARGE SCALE GENOMIC DNA]</scope>
    <source>
        <strain evidence="3">JCM 17441</strain>
    </source>
</reference>
<accession>A0ABP8DVZ4</accession>
<proteinExistence type="predicted"/>
<comment type="caution">
    <text evidence="2">The sequence shown here is derived from an EMBL/GenBank/DDBJ whole genome shotgun (WGS) entry which is preliminary data.</text>
</comment>
<evidence type="ECO:0000256" key="1">
    <source>
        <dbReference type="SAM" id="MobiDB-lite"/>
    </source>
</evidence>
<gene>
    <name evidence="2" type="ORF">GCM10022255_115160</name>
</gene>
<dbReference type="RefSeq" id="WP_345144564.1">
    <property type="nucleotide sequence ID" value="NZ_BAABAT010000102.1"/>
</dbReference>
<dbReference type="EMBL" id="BAABAT010000102">
    <property type="protein sequence ID" value="GAA4264153.1"/>
    <property type="molecule type" value="Genomic_DNA"/>
</dbReference>
<name>A0ABP8DVZ4_9ACTN</name>
<sequence>MDAGADEATLSRFRLPDEPAPGPGHPHHNVPPRVQADLRAVVPAAQDEWLYLFSQYTDQLHVFEAAASGEWQHRGTYDL</sequence>
<feature type="region of interest" description="Disordered" evidence="1">
    <location>
        <begin position="1"/>
        <end position="32"/>
    </location>
</feature>
<evidence type="ECO:0000313" key="2">
    <source>
        <dbReference type="EMBL" id="GAA4264153.1"/>
    </source>
</evidence>
<protein>
    <submittedName>
        <fullName evidence="2">Uncharacterized protein</fullName>
    </submittedName>
</protein>
<organism evidence="2 3">
    <name type="scientific">Dactylosporangium darangshiense</name>
    <dbReference type="NCBI Taxonomy" id="579108"/>
    <lineage>
        <taxon>Bacteria</taxon>
        <taxon>Bacillati</taxon>
        <taxon>Actinomycetota</taxon>
        <taxon>Actinomycetes</taxon>
        <taxon>Micromonosporales</taxon>
        <taxon>Micromonosporaceae</taxon>
        <taxon>Dactylosporangium</taxon>
    </lineage>
</organism>